<dbReference type="GO" id="GO:0009425">
    <property type="term" value="C:bacterial-type flagellum basal body"/>
    <property type="evidence" value="ECO:0007669"/>
    <property type="project" value="UniProtKB-SubCell"/>
</dbReference>
<dbReference type="Pfam" id="PF06429">
    <property type="entry name" value="Flg_bbr_C"/>
    <property type="match status" value="1"/>
</dbReference>
<comment type="similarity">
    <text evidence="2 5">Belongs to the flagella basal body rod proteins family.</text>
</comment>
<dbReference type="NCBIfam" id="TIGR03506">
    <property type="entry name" value="FlgEFG_subfam"/>
    <property type="match status" value="1"/>
</dbReference>
<dbReference type="Proteomes" id="UP000582487">
    <property type="component" value="Unassembled WGS sequence"/>
</dbReference>
<dbReference type="InterPro" id="IPR011491">
    <property type="entry name" value="FlgE_D2"/>
</dbReference>
<dbReference type="AlphaFoldDB" id="A0A848RSI9"/>
<dbReference type="PANTHER" id="PTHR30435">
    <property type="entry name" value="FLAGELLAR PROTEIN"/>
    <property type="match status" value="1"/>
</dbReference>
<evidence type="ECO:0000259" key="10">
    <source>
        <dbReference type="Pfam" id="PF22692"/>
    </source>
</evidence>
<feature type="domain" description="Flagellar hook protein FlgE/F/G-like D1" evidence="10">
    <location>
        <begin position="96"/>
        <end position="158"/>
    </location>
</feature>
<evidence type="ECO:0000259" key="8">
    <source>
        <dbReference type="Pfam" id="PF06429"/>
    </source>
</evidence>
<comment type="function">
    <text evidence="5">A flexible structure which links the flagellar filament to the drive apparatus in the basal body.</text>
</comment>
<feature type="domain" description="Flagellar basal body rod protein N-terminal" evidence="7">
    <location>
        <begin position="7"/>
        <end position="35"/>
    </location>
</feature>
<dbReference type="GO" id="GO:0071978">
    <property type="term" value="P:bacterial-type flagellum-dependent swarming motility"/>
    <property type="evidence" value="ECO:0007669"/>
    <property type="project" value="TreeGrafter"/>
</dbReference>
<comment type="subcellular location">
    <subcellularLocation>
        <location evidence="1 5">Bacterial flagellum basal body</location>
    </subcellularLocation>
</comment>
<dbReference type="InterPro" id="IPR019776">
    <property type="entry name" value="Flagellar_basal_body_rod_CS"/>
</dbReference>
<evidence type="ECO:0000259" key="7">
    <source>
        <dbReference type="Pfam" id="PF00460"/>
    </source>
</evidence>
<dbReference type="EMBL" id="JABCUV010000005">
    <property type="protein sequence ID" value="NMW93164.1"/>
    <property type="molecule type" value="Genomic_DNA"/>
</dbReference>
<protein>
    <recommendedName>
        <fullName evidence="3 5">Flagellar hook protein FlgE</fullName>
    </recommendedName>
</protein>
<dbReference type="RefSeq" id="WP_169764870.1">
    <property type="nucleotide sequence ID" value="NZ_JABCUT010000005.1"/>
</dbReference>
<dbReference type="GO" id="GO:0009424">
    <property type="term" value="C:bacterial-type flagellum hook"/>
    <property type="evidence" value="ECO:0007669"/>
    <property type="project" value="TreeGrafter"/>
</dbReference>
<dbReference type="InterPro" id="IPR020013">
    <property type="entry name" value="Flagellar_FlgE/F/G"/>
</dbReference>
<evidence type="ECO:0000256" key="2">
    <source>
        <dbReference type="ARBA" id="ARBA00009677"/>
    </source>
</evidence>
<comment type="caution">
    <text evidence="11">The sequence shown here is derived from an EMBL/GenBank/DDBJ whole genome shotgun (WGS) entry which is preliminary data.</text>
</comment>
<dbReference type="Pfam" id="PF07559">
    <property type="entry name" value="FlgE_D2"/>
    <property type="match status" value="1"/>
</dbReference>
<evidence type="ECO:0000313" key="11">
    <source>
        <dbReference type="EMBL" id="NMW93164.1"/>
    </source>
</evidence>
<keyword evidence="11" id="KW-0282">Flagellum</keyword>
<feature type="region of interest" description="Disordered" evidence="6">
    <location>
        <begin position="419"/>
        <end position="438"/>
    </location>
</feature>
<dbReference type="GO" id="GO:0005829">
    <property type="term" value="C:cytosol"/>
    <property type="evidence" value="ECO:0007669"/>
    <property type="project" value="TreeGrafter"/>
</dbReference>
<evidence type="ECO:0000256" key="1">
    <source>
        <dbReference type="ARBA" id="ARBA00004117"/>
    </source>
</evidence>
<proteinExistence type="inferred from homology"/>
<sequence>MLRSLFTGISGLSVHQTMLDVTSNNIANVNTTGFKSASTRFEDTFSQLVKSGAAPRLNERGGMNPAQVGLGVKLQSITNNFTGGAAQNTGRNLDTMINGDGFFVLKKTNGTKVYTRNGSFGLDAQGQVVAADGSFVQGWMAAKGEVNASGQPANITLPLTDTMEARPTDEVVFGGNLPADKKYIDNVKAEKDKSNPDNAFARSQVLRVYDDKGNPHSVLMKFVRTDYETDGTGSEWGVAFYDYEALKQVSKGQEESARIKLYDKGGTEQKDANFGPNGNAIIKDMLKLSFDSQGQLSKNDKIKLKNLKFQIYKFTIKDTGGTKSCEFLKNDGGMLTKQKINLDMSKLTGFGGVNNFGVEQSNGNAAGTLTGFGVEADGTIRGTFSNGDTRALAKIATASFSNPLGLEKAGASYFVESGNSGQPQIGEPGSGTRGAMTGGAIEMSNVDLAAEFTNLILSQRGFQANTRVITTSDEILQELVSMKR</sequence>
<keyword evidence="11" id="KW-0969">Cilium</keyword>
<name>A0A848RSI9_9ACTO</name>
<reference evidence="11 12" key="1">
    <citation type="submission" date="2020-04" db="EMBL/GenBank/DDBJ databases">
        <title>Antimicrobial susceptibility and clonality of vaginal-derived multi-drug resistant Mobiluncus isolates in China.</title>
        <authorList>
            <person name="Zhang X."/>
        </authorList>
    </citation>
    <scope>NUCLEOTIDE SEQUENCE [LARGE SCALE GENOMIC DNA]</scope>
    <source>
        <strain evidence="11 12">7</strain>
    </source>
</reference>
<feature type="domain" description="Flagellar basal-body/hook protein C-terminal" evidence="8">
    <location>
        <begin position="439"/>
        <end position="481"/>
    </location>
</feature>
<dbReference type="InterPro" id="IPR053967">
    <property type="entry name" value="LlgE_F_G-like_D1"/>
</dbReference>
<dbReference type="Pfam" id="PF00460">
    <property type="entry name" value="Flg_bb_rod"/>
    <property type="match status" value="1"/>
</dbReference>
<dbReference type="PANTHER" id="PTHR30435:SF1">
    <property type="entry name" value="FLAGELLAR HOOK PROTEIN FLGE"/>
    <property type="match status" value="1"/>
</dbReference>
<evidence type="ECO:0000256" key="5">
    <source>
        <dbReference type="RuleBase" id="RU362116"/>
    </source>
</evidence>
<dbReference type="InterPro" id="IPR010930">
    <property type="entry name" value="Flg_bb/hook_C_dom"/>
</dbReference>
<evidence type="ECO:0000256" key="4">
    <source>
        <dbReference type="ARBA" id="ARBA00023143"/>
    </source>
</evidence>
<evidence type="ECO:0000256" key="6">
    <source>
        <dbReference type="SAM" id="MobiDB-lite"/>
    </source>
</evidence>
<gene>
    <name evidence="11" type="ORF">HHJ74_05570</name>
</gene>
<evidence type="ECO:0000256" key="3">
    <source>
        <dbReference type="ARBA" id="ARBA00019015"/>
    </source>
</evidence>
<dbReference type="InterPro" id="IPR001444">
    <property type="entry name" value="Flag_bb_rod_N"/>
</dbReference>
<dbReference type="InterPro" id="IPR037925">
    <property type="entry name" value="FlgE/F/G-like"/>
</dbReference>
<dbReference type="InterPro" id="IPR037058">
    <property type="entry name" value="Falgellar_hook_FlgE_sf"/>
</dbReference>
<evidence type="ECO:0000313" key="12">
    <source>
        <dbReference type="Proteomes" id="UP000582487"/>
    </source>
</evidence>
<dbReference type="Gene3D" id="2.60.98.20">
    <property type="entry name" value="Flagellar hook protein FlgE"/>
    <property type="match status" value="1"/>
</dbReference>
<feature type="domain" description="Flagellar hook protein FlgE D2" evidence="9">
    <location>
        <begin position="189"/>
        <end position="363"/>
    </location>
</feature>
<dbReference type="PROSITE" id="PS00588">
    <property type="entry name" value="FLAGELLA_BB_ROD"/>
    <property type="match status" value="1"/>
</dbReference>
<dbReference type="Pfam" id="PF22692">
    <property type="entry name" value="LlgE_F_G_D1"/>
    <property type="match status" value="1"/>
</dbReference>
<evidence type="ECO:0000259" key="9">
    <source>
        <dbReference type="Pfam" id="PF07559"/>
    </source>
</evidence>
<keyword evidence="11" id="KW-0966">Cell projection</keyword>
<keyword evidence="4 5" id="KW-0975">Bacterial flagellum</keyword>
<accession>A0A848RSI9</accession>
<dbReference type="SUPFAM" id="SSF117143">
    <property type="entry name" value="Flagellar hook protein flgE"/>
    <property type="match status" value="1"/>
</dbReference>
<organism evidence="11 12">
    <name type="scientific">Mobiluncus mulieris</name>
    <dbReference type="NCBI Taxonomy" id="2052"/>
    <lineage>
        <taxon>Bacteria</taxon>
        <taxon>Bacillati</taxon>
        <taxon>Actinomycetota</taxon>
        <taxon>Actinomycetes</taxon>
        <taxon>Actinomycetales</taxon>
        <taxon>Actinomycetaceae</taxon>
        <taxon>Mobiluncus</taxon>
    </lineage>
</organism>